<proteinExistence type="predicted"/>
<keyword evidence="2" id="KW-1185">Reference proteome</keyword>
<protein>
    <recommendedName>
        <fullName evidence="3">ACT domain-containing protein</fullName>
    </recommendedName>
</protein>
<dbReference type="RefSeq" id="WP_143172366.1">
    <property type="nucleotide sequence ID" value="NZ_CALGVN010000020.1"/>
</dbReference>
<accession>A0A1M6ZVX8</accession>
<evidence type="ECO:0000313" key="1">
    <source>
        <dbReference type="EMBL" id="SHL34657.1"/>
    </source>
</evidence>
<evidence type="ECO:0000313" key="2">
    <source>
        <dbReference type="Proteomes" id="UP000184363"/>
    </source>
</evidence>
<sequence length="86" mass="9749">MVLADPVPSRMYRRIVVHMTGGLDGALRVMTLLRQRCYRLRDVAVDVREGVPESRLECTVLLDREEAELLLARLHRTVAVTAAEYG</sequence>
<dbReference type="AlphaFoldDB" id="A0A1M6ZVX8"/>
<organism evidence="1 2">
    <name type="scientific">Pseudonocardia thermophila</name>
    <dbReference type="NCBI Taxonomy" id="1848"/>
    <lineage>
        <taxon>Bacteria</taxon>
        <taxon>Bacillati</taxon>
        <taxon>Actinomycetota</taxon>
        <taxon>Actinomycetes</taxon>
        <taxon>Pseudonocardiales</taxon>
        <taxon>Pseudonocardiaceae</taxon>
        <taxon>Pseudonocardia</taxon>
    </lineage>
</organism>
<dbReference type="EMBL" id="FRAP01000025">
    <property type="protein sequence ID" value="SHL34657.1"/>
    <property type="molecule type" value="Genomic_DNA"/>
</dbReference>
<dbReference type="Proteomes" id="UP000184363">
    <property type="component" value="Unassembled WGS sequence"/>
</dbReference>
<dbReference type="OrthoDB" id="3579401at2"/>
<gene>
    <name evidence="1" type="ORF">SAMN05443637_12526</name>
</gene>
<reference evidence="1 2" key="1">
    <citation type="submission" date="2016-11" db="EMBL/GenBank/DDBJ databases">
        <authorList>
            <person name="Jaros S."/>
            <person name="Januszkiewicz K."/>
            <person name="Wedrychowicz H."/>
        </authorList>
    </citation>
    <scope>NUCLEOTIDE SEQUENCE [LARGE SCALE GENOMIC DNA]</scope>
    <source>
        <strain evidence="1 2">DSM 43832</strain>
    </source>
</reference>
<evidence type="ECO:0008006" key="3">
    <source>
        <dbReference type="Google" id="ProtNLM"/>
    </source>
</evidence>
<name>A0A1M6ZVX8_PSETH</name>